<dbReference type="Pfam" id="PF03466">
    <property type="entry name" value="LysR_substrate"/>
    <property type="match status" value="1"/>
</dbReference>
<organism evidence="6 7">
    <name type="scientific">Pseudoalteromonas piscicida</name>
    <dbReference type="NCBI Taxonomy" id="43662"/>
    <lineage>
        <taxon>Bacteria</taxon>
        <taxon>Pseudomonadati</taxon>
        <taxon>Pseudomonadota</taxon>
        <taxon>Gammaproteobacteria</taxon>
        <taxon>Alteromonadales</taxon>
        <taxon>Pseudoalteromonadaceae</taxon>
        <taxon>Pseudoalteromonas</taxon>
    </lineage>
</organism>
<dbReference type="CDD" id="cd08422">
    <property type="entry name" value="PBP2_CrgA_like"/>
    <property type="match status" value="1"/>
</dbReference>
<protein>
    <recommendedName>
        <fullName evidence="5">HTH lysR-type domain-containing protein</fullName>
    </recommendedName>
</protein>
<accession>A0A2A5JQL1</accession>
<dbReference type="InterPro" id="IPR000847">
    <property type="entry name" value="LysR_HTH_N"/>
</dbReference>
<evidence type="ECO:0000313" key="7">
    <source>
        <dbReference type="Proteomes" id="UP000228621"/>
    </source>
</evidence>
<dbReference type="InterPro" id="IPR005119">
    <property type="entry name" value="LysR_subst-bd"/>
</dbReference>
<keyword evidence="4" id="KW-0804">Transcription</keyword>
<dbReference type="GO" id="GO:0006351">
    <property type="term" value="P:DNA-templated transcription"/>
    <property type="evidence" value="ECO:0007669"/>
    <property type="project" value="TreeGrafter"/>
</dbReference>
<dbReference type="SUPFAM" id="SSF53850">
    <property type="entry name" value="Periplasmic binding protein-like II"/>
    <property type="match status" value="1"/>
</dbReference>
<dbReference type="InterPro" id="IPR058163">
    <property type="entry name" value="LysR-type_TF_proteobact-type"/>
</dbReference>
<dbReference type="PROSITE" id="PS50931">
    <property type="entry name" value="HTH_LYSR"/>
    <property type="match status" value="1"/>
</dbReference>
<dbReference type="FunFam" id="1.10.10.10:FF:000001">
    <property type="entry name" value="LysR family transcriptional regulator"/>
    <property type="match status" value="1"/>
</dbReference>
<feature type="domain" description="HTH lysR-type" evidence="5">
    <location>
        <begin position="1"/>
        <end position="61"/>
    </location>
</feature>
<dbReference type="Gene3D" id="1.10.10.10">
    <property type="entry name" value="Winged helix-like DNA-binding domain superfamily/Winged helix DNA-binding domain"/>
    <property type="match status" value="1"/>
</dbReference>
<proteinExistence type="inferred from homology"/>
<sequence>MDKDLVYLLKVFCVVVEQRSFVKASEILGVQSPAVSKAIAKLENCVGKRLLNRTTRAVELSAAGKMMYSKAVEQLHALKNMLDDIKANEPIQGRLTITATPAIGELLSESMLIDFQRHYPALRLSLNLTNEQLNLPSQEIDIALRSSDSLEDSSLTSQRLMNCKRVIVASPEYLASNGMTNEPSCLTQHRCLNFTHRKTLNDWAYSDGSCRLSVKTASAFSSNSYTTLKSLCVQGGGVSRLFEYQVRSEINSGELQVLFPEYDWGEQVIHAIYHGKSHDSLKISAFIHFIKSADFAS</sequence>
<evidence type="ECO:0000256" key="4">
    <source>
        <dbReference type="ARBA" id="ARBA00023163"/>
    </source>
</evidence>
<dbReference type="PANTHER" id="PTHR30537:SF5">
    <property type="entry name" value="HTH-TYPE TRANSCRIPTIONAL ACTIVATOR TTDR-RELATED"/>
    <property type="match status" value="1"/>
</dbReference>
<dbReference type="SUPFAM" id="SSF46785">
    <property type="entry name" value="Winged helix' DNA-binding domain"/>
    <property type="match status" value="1"/>
</dbReference>
<evidence type="ECO:0000256" key="3">
    <source>
        <dbReference type="ARBA" id="ARBA00023125"/>
    </source>
</evidence>
<evidence type="ECO:0000256" key="2">
    <source>
        <dbReference type="ARBA" id="ARBA00023015"/>
    </source>
</evidence>
<dbReference type="PANTHER" id="PTHR30537">
    <property type="entry name" value="HTH-TYPE TRANSCRIPTIONAL REGULATOR"/>
    <property type="match status" value="1"/>
</dbReference>
<evidence type="ECO:0000313" key="6">
    <source>
        <dbReference type="EMBL" id="PCK31708.1"/>
    </source>
</evidence>
<dbReference type="InterPro" id="IPR036388">
    <property type="entry name" value="WH-like_DNA-bd_sf"/>
</dbReference>
<name>A0A2A5JQL1_PSEO7</name>
<dbReference type="InterPro" id="IPR036390">
    <property type="entry name" value="WH_DNA-bd_sf"/>
</dbReference>
<dbReference type="GO" id="GO:0043565">
    <property type="term" value="F:sequence-specific DNA binding"/>
    <property type="evidence" value="ECO:0007669"/>
    <property type="project" value="TreeGrafter"/>
</dbReference>
<gene>
    <name evidence="6" type="ORF">CEX98_11020</name>
</gene>
<keyword evidence="7" id="KW-1185">Reference proteome</keyword>
<dbReference type="Proteomes" id="UP000228621">
    <property type="component" value="Unassembled WGS sequence"/>
</dbReference>
<dbReference type="EMBL" id="NKHF01000047">
    <property type="protein sequence ID" value="PCK31708.1"/>
    <property type="molecule type" value="Genomic_DNA"/>
</dbReference>
<reference evidence="7" key="1">
    <citation type="journal article" date="2019" name="Genome Announc.">
        <title>Draft Genome Sequence of Pseudoalteromonas piscicida Strain 36Y ROTHPW, an Hypersaline Seawater Isolate from the South Coast of Sonora, Mexico.</title>
        <authorList>
            <person name="Sanchez-Diaz R."/>
            <person name="Molina-Garza Z.J."/>
            <person name="Cruz-Suarez L.E."/>
            <person name="Selvin J."/>
            <person name="Kiran G.S."/>
            <person name="Ibarra-Gamez J.C."/>
            <person name="Gomez-Gil B."/>
            <person name="Galaviz-Silva L."/>
        </authorList>
    </citation>
    <scope>NUCLEOTIDE SEQUENCE [LARGE SCALE GENOMIC DNA]</scope>
    <source>
        <strain evidence="7">36Y_RITHPW</strain>
    </source>
</reference>
<dbReference type="Pfam" id="PF00126">
    <property type="entry name" value="HTH_1"/>
    <property type="match status" value="1"/>
</dbReference>
<dbReference type="GO" id="GO:0003700">
    <property type="term" value="F:DNA-binding transcription factor activity"/>
    <property type="evidence" value="ECO:0007669"/>
    <property type="project" value="InterPro"/>
</dbReference>
<dbReference type="Gene3D" id="3.40.190.290">
    <property type="match status" value="1"/>
</dbReference>
<dbReference type="OrthoDB" id="9803735at2"/>
<comment type="caution">
    <text evidence="6">The sequence shown here is derived from an EMBL/GenBank/DDBJ whole genome shotgun (WGS) entry which is preliminary data.</text>
</comment>
<keyword evidence="2" id="KW-0805">Transcription regulation</keyword>
<evidence type="ECO:0000256" key="1">
    <source>
        <dbReference type="ARBA" id="ARBA00009437"/>
    </source>
</evidence>
<comment type="similarity">
    <text evidence="1">Belongs to the LysR transcriptional regulatory family.</text>
</comment>
<dbReference type="AlphaFoldDB" id="A0A2A5JQL1"/>
<keyword evidence="3" id="KW-0238">DNA-binding</keyword>
<dbReference type="RefSeq" id="WP_099642126.1">
    <property type="nucleotide sequence ID" value="NZ_NKHF01000047.1"/>
</dbReference>
<evidence type="ECO:0000259" key="5">
    <source>
        <dbReference type="PROSITE" id="PS50931"/>
    </source>
</evidence>